<accession>A0ACB7T498</accession>
<evidence type="ECO:0000313" key="1">
    <source>
        <dbReference type="EMBL" id="KAH6942031.1"/>
    </source>
</evidence>
<proteinExistence type="predicted"/>
<dbReference type="EMBL" id="CM023491">
    <property type="protein sequence ID" value="KAH6942031.1"/>
    <property type="molecule type" value="Genomic_DNA"/>
</dbReference>
<name>A0ACB7T498_HYAAI</name>
<sequence length="585" mass="65952">MDVESDSDNPKVEGNNAAFDENSGRTLSQAGPWYQAIKAKKSNKARTEHNGLGQNQPGGPNTTSHLTVRASMQDNSHHQQCRGDRRNSRPPMRRMVPPLPDSEYKVVYLPRTGMNVCSSPDEKITEGIARANHIRGIYEAYTGQIIYEVTPYFKPLPGTVRGVVHGITAGTTEERLAELLAANQCGILHARRLGKSTSAVITFQGPHVPFSIKVASSFTRCRPYRRSVQYCKVCGDIGHRQDICPNPDATICSQCGVRNPQEGHECKLECKLCGLAHETASKECVRRLKPRLRPLHVRETSKSNDIQPLNNTATNENRAHIESEGCQLIDIIFGPSHRFSSRSRSQSRSRRRSRSRSANKRINSETTKSVESTTQYGQQKITWAPHTANTPSAAAHFPMLTQERNSRYEDTISSLRRQIADLMEQNENLLKRLDEQQRHQEERDRRAQIREQTPERKIQQLLEQMQKHTESSLTAALSTESTHPIGDHEEGIEFKMHKARAEDKAELRREFQTELAHAVDSIGKSVASAVQAALQTLRQQIAHMANDLNERISVLEKDEEQGRKKPKYPIREAQMKDTLGSKDGE</sequence>
<dbReference type="Proteomes" id="UP000821845">
    <property type="component" value="Chromosome 11"/>
</dbReference>
<keyword evidence="2" id="KW-1185">Reference proteome</keyword>
<organism evidence="1 2">
    <name type="scientific">Hyalomma asiaticum</name>
    <name type="common">Tick</name>
    <dbReference type="NCBI Taxonomy" id="266040"/>
    <lineage>
        <taxon>Eukaryota</taxon>
        <taxon>Metazoa</taxon>
        <taxon>Ecdysozoa</taxon>
        <taxon>Arthropoda</taxon>
        <taxon>Chelicerata</taxon>
        <taxon>Arachnida</taxon>
        <taxon>Acari</taxon>
        <taxon>Parasitiformes</taxon>
        <taxon>Ixodida</taxon>
        <taxon>Ixodoidea</taxon>
        <taxon>Ixodidae</taxon>
        <taxon>Hyalomminae</taxon>
        <taxon>Hyalomma</taxon>
    </lineage>
</organism>
<comment type="caution">
    <text evidence="1">The sequence shown here is derived from an EMBL/GenBank/DDBJ whole genome shotgun (WGS) entry which is preliminary data.</text>
</comment>
<evidence type="ECO:0000313" key="2">
    <source>
        <dbReference type="Proteomes" id="UP000821845"/>
    </source>
</evidence>
<gene>
    <name evidence="1" type="ORF">HPB50_027475</name>
</gene>
<protein>
    <submittedName>
        <fullName evidence="1">Uncharacterized protein</fullName>
    </submittedName>
</protein>
<reference evidence="1" key="1">
    <citation type="submission" date="2020-05" db="EMBL/GenBank/DDBJ databases">
        <title>Large-scale comparative analyses of tick genomes elucidate their genetic diversity and vector capacities.</title>
        <authorList>
            <person name="Jia N."/>
            <person name="Wang J."/>
            <person name="Shi W."/>
            <person name="Du L."/>
            <person name="Sun Y."/>
            <person name="Zhan W."/>
            <person name="Jiang J."/>
            <person name="Wang Q."/>
            <person name="Zhang B."/>
            <person name="Ji P."/>
            <person name="Sakyi L.B."/>
            <person name="Cui X."/>
            <person name="Yuan T."/>
            <person name="Jiang B."/>
            <person name="Yang W."/>
            <person name="Lam T.T.-Y."/>
            <person name="Chang Q."/>
            <person name="Ding S."/>
            <person name="Wang X."/>
            <person name="Zhu J."/>
            <person name="Ruan X."/>
            <person name="Zhao L."/>
            <person name="Wei J."/>
            <person name="Que T."/>
            <person name="Du C."/>
            <person name="Cheng J."/>
            <person name="Dai P."/>
            <person name="Han X."/>
            <person name="Huang E."/>
            <person name="Gao Y."/>
            <person name="Liu J."/>
            <person name="Shao H."/>
            <person name="Ye R."/>
            <person name="Li L."/>
            <person name="Wei W."/>
            <person name="Wang X."/>
            <person name="Wang C."/>
            <person name="Yang T."/>
            <person name="Huo Q."/>
            <person name="Li W."/>
            <person name="Guo W."/>
            <person name="Chen H."/>
            <person name="Zhou L."/>
            <person name="Ni X."/>
            <person name="Tian J."/>
            <person name="Zhou Y."/>
            <person name="Sheng Y."/>
            <person name="Liu T."/>
            <person name="Pan Y."/>
            <person name="Xia L."/>
            <person name="Li J."/>
            <person name="Zhao F."/>
            <person name="Cao W."/>
        </authorList>
    </citation>
    <scope>NUCLEOTIDE SEQUENCE</scope>
    <source>
        <strain evidence="1">Hyas-2018</strain>
    </source>
</reference>